<dbReference type="RefSeq" id="NP_112554.3">
    <property type="nucleotide sequence ID" value="NM_031264.5"/>
</dbReference>
<reference evidence="24" key="1">
    <citation type="journal article" date="2004" name="Genome Res.">
        <title>The status, quality, and expansion of the NIH full-length cDNA project: the Mammalian Gene Collection (MGC).</title>
        <authorList>
            <consortium name="The MGC Project Team"/>
            <person name="Gerhard D.S."/>
            <person name="Wagner L."/>
            <person name="Feingold E.A."/>
            <person name="Shenmen C.M."/>
            <person name="Grouse L.H."/>
            <person name="Schuler G."/>
            <person name="Klein S.L."/>
            <person name="Old S."/>
            <person name="Rasooly R."/>
            <person name="Good P."/>
            <person name="Guyer M."/>
            <person name="Peck A.M."/>
            <person name="Derge J.G."/>
            <person name="Lipman D."/>
            <person name="Collins F.S."/>
            <person name="Jang W."/>
            <person name="Sherry S."/>
            <person name="Feolo M."/>
            <person name="Misquitta L."/>
            <person name="Lee E."/>
            <person name="Rotmistrovsky K."/>
            <person name="Greenhut S.F."/>
            <person name="Schaefer C.F."/>
            <person name="Buetow K."/>
            <person name="Bonner T.I."/>
            <person name="Haussler D."/>
            <person name="Kent J."/>
            <person name="Kiekhaus M."/>
            <person name="Furey T."/>
            <person name="Brent M."/>
            <person name="Prange C."/>
            <person name="Schreiber K."/>
            <person name="Shapiro N."/>
            <person name="Bhat N.K."/>
            <person name="Hopkins R.F."/>
            <person name="Hsie F."/>
            <person name="Driscoll T."/>
            <person name="Soares M.B."/>
            <person name="Casavant T.L."/>
            <person name="Scheetz T.E."/>
            <person name="Brown-stein M.J."/>
            <person name="Usdin T.B."/>
            <person name="Toshiyuki S."/>
            <person name="Carninci P."/>
            <person name="Piao Y."/>
            <person name="Dudekula D.B."/>
            <person name="Ko M.S."/>
            <person name="Kawakami K."/>
            <person name="Suzuki Y."/>
            <person name="Sugano S."/>
            <person name="Gruber C.E."/>
            <person name="Smith M.R."/>
            <person name="Simmons B."/>
            <person name="Moore T."/>
            <person name="Waterman R."/>
            <person name="Johnson S.L."/>
            <person name="Ruan Y."/>
            <person name="Wei C.L."/>
            <person name="Mathavan S."/>
            <person name="Gunaratne P.H."/>
            <person name="Wu J."/>
            <person name="Garcia A.M."/>
            <person name="Hulyk S.W."/>
            <person name="Fuh E."/>
            <person name="Yuan Y."/>
            <person name="Sneed A."/>
            <person name="Kowis C."/>
            <person name="Hodgson A."/>
            <person name="Muzny D.M."/>
            <person name="McPherson J."/>
            <person name="Gibbs R.A."/>
            <person name="Fahey J."/>
            <person name="Helton E."/>
            <person name="Ketteman M."/>
            <person name="Madan A."/>
            <person name="Rodrigues S."/>
            <person name="Sanchez A."/>
            <person name="Whiting M."/>
            <person name="Madari A."/>
            <person name="Young A.C."/>
            <person name="Wetherby K.D."/>
            <person name="Granite S.J."/>
            <person name="Kwong P.N."/>
            <person name="Brinkley C.P."/>
            <person name="Pearson R.L."/>
            <person name="Bouffard G.G."/>
            <person name="Blakesly R.W."/>
            <person name="Green E.D."/>
            <person name="Dickson M.C."/>
            <person name="Rodriguez A.C."/>
            <person name="Grimwood J."/>
            <person name="Schmutz J."/>
            <person name="Myers R.M."/>
            <person name="Butterfield Y.S."/>
            <person name="Griffith M."/>
            <person name="Griffith O.L."/>
            <person name="Krzywinski M.I."/>
            <person name="Liao N."/>
            <person name="Morin R."/>
            <person name="Morrin R."/>
            <person name="Palmquist D."/>
            <person name="Petrescu A.S."/>
            <person name="Skalska U."/>
            <person name="Smailus D.E."/>
            <person name="Stott J.M."/>
            <person name="Schnerch A."/>
            <person name="Schein J.E."/>
            <person name="Jones S.J."/>
            <person name="Holt R.A."/>
            <person name="Baross A."/>
            <person name="Marra M.A."/>
            <person name="Clifton S."/>
            <person name="Makowski K.A."/>
            <person name="Bosak S."/>
            <person name="Malek J."/>
        </authorList>
    </citation>
    <scope>NUCLEOTIDE SEQUENCE [LARGE SCALE MRNA]</scope>
    <source>
        <tissue evidence="24">Colon</tissue>
    </source>
</reference>
<evidence type="ECO:0000256" key="21">
    <source>
        <dbReference type="SAM" id="Phobius"/>
    </source>
</evidence>
<keyword evidence="9" id="KW-0130">Cell adhesion</keyword>
<feature type="region of interest" description="Disordered" evidence="20">
    <location>
        <begin position="617"/>
        <end position="651"/>
    </location>
</feature>
<comment type="function">
    <text evidence="14">Intermicrovillar adhesion molecule that forms, via its extracellular domain, calcium-dependent heterophilic complexes with CDHR2 on adjacent microvilli. Thereby, controls the packing of microvilli at the apical membrane of epithelial cells. Through its cytoplasmic domain, interacts with microvillus cytoplasmic proteins to form the intermicrovillar adhesion complex/IMAC. This complex plays a central role in microvilli and epithelial brush border differentiation.</text>
</comment>
<dbReference type="GO" id="GO:0005509">
    <property type="term" value="F:calcium ion binding"/>
    <property type="evidence" value="ECO:0007669"/>
    <property type="project" value="UniProtKB-UniRule"/>
</dbReference>
<dbReference type="SMART" id="SM00112">
    <property type="entry name" value="CA"/>
    <property type="match status" value="3"/>
</dbReference>
<evidence type="ECO:0000256" key="18">
    <source>
        <dbReference type="ARBA" id="ARBA00081919"/>
    </source>
</evidence>
<dbReference type="EMBL" id="BC038405">
    <property type="protein sequence ID" value="AAH38405.1"/>
    <property type="molecule type" value="mRNA"/>
</dbReference>
<evidence type="ECO:0000256" key="10">
    <source>
        <dbReference type="ARBA" id="ARBA00022989"/>
    </source>
</evidence>
<accession>Q58EZ6</accession>
<dbReference type="ClinPGx" id="PA165543311"/>
<dbReference type="PROSITE" id="PS00232">
    <property type="entry name" value="CADHERIN_1"/>
    <property type="match status" value="1"/>
</dbReference>
<comment type="subunit">
    <text evidence="16">Part of the IMAC/intermicrovillar adhesion complex/intermicrovillar tip-link complex composed of ANKS4B, MYO7B, USH1C, CDHR2 and CDHR5. Interacts (via cytoplasmic domain) with USH1C and MYO7B; required for proper localization of CDHR5 to microvilli tips and its function in brush border differentiation.</text>
</comment>
<dbReference type="PANTHER" id="PTHR24027:SF414">
    <property type="entry name" value="CADHERIN-RELATED FAMILY MEMBER 5 ISOFORM X1"/>
    <property type="match status" value="1"/>
</dbReference>
<dbReference type="GeneID" id="53841"/>
<evidence type="ECO:0000256" key="17">
    <source>
        <dbReference type="ARBA" id="ARBA00067494"/>
    </source>
</evidence>
<dbReference type="Gene3D" id="2.60.40.60">
    <property type="entry name" value="Cadherins"/>
    <property type="match status" value="3"/>
</dbReference>
<evidence type="ECO:0000256" key="20">
    <source>
        <dbReference type="SAM" id="MobiDB-lite"/>
    </source>
</evidence>
<dbReference type="DNASU" id="53841"/>
<dbReference type="PANTHER" id="PTHR24027">
    <property type="entry name" value="CADHERIN-23"/>
    <property type="match status" value="1"/>
</dbReference>
<feature type="compositionally biased region" description="Low complexity" evidence="20">
    <location>
        <begin position="641"/>
        <end position="651"/>
    </location>
</feature>
<evidence type="ECO:0000256" key="22">
    <source>
        <dbReference type="SAM" id="SignalP"/>
    </source>
</evidence>
<evidence type="ECO:0000256" key="11">
    <source>
        <dbReference type="ARBA" id="ARBA00023136"/>
    </source>
</evidence>
<feature type="chain" id="PRO_5004252054" description="Cadherin-related family member 5" evidence="22">
    <location>
        <begin position="26"/>
        <end position="651"/>
    </location>
</feature>
<feature type="transmembrane region" description="Helical" evidence="21">
    <location>
        <begin position="474"/>
        <end position="496"/>
    </location>
</feature>
<protein>
    <recommendedName>
        <fullName evidence="17">Cadherin-related family member 5</fullName>
    </recommendedName>
    <alternativeName>
        <fullName evidence="18">Mu-protocadherin</fullName>
    </alternativeName>
</protein>
<dbReference type="OrthoDB" id="8958491at2759"/>
<evidence type="ECO:0000259" key="23">
    <source>
        <dbReference type="PROSITE" id="PS50268"/>
    </source>
</evidence>
<dbReference type="InterPro" id="IPR039808">
    <property type="entry name" value="Cadherin"/>
</dbReference>
<dbReference type="PDBsum" id="6OAE"/>
<evidence type="ECO:0000256" key="5">
    <source>
        <dbReference type="ARBA" id="ARBA00022729"/>
    </source>
</evidence>
<evidence type="ECO:0000256" key="13">
    <source>
        <dbReference type="ARBA" id="ARBA00023273"/>
    </source>
</evidence>
<evidence type="ECO:0000256" key="14">
    <source>
        <dbReference type="ARBA" id="ARBA00056389"/>
    </source>
</evidence>
<evidence type="ECO:0000256" key="7">
    <source>
        <dbReference type="ARBA" id="ARBA00022782"/>
    </source>
</evidence>
<dbReference type="BioGRID-ORCS" id="53841">
    <property type="hits" value="9 hits in 1138 CRISPR screens"/>
</dbReference>
<keyword evidence="10 21" id="KW-1133">Transmembrane helix</keyword>
<keyword evidence="13" id="KW-0966">Cell projection</keyword>
<evidence type="ECO:0000313" key="24">
    <source>
        <dbReference type="EMBL" id="AAH38405.1"/>
    </source>
</evidence>
<dbReference type="InterPro" id="IPR020894">
    <property type="entry name" value="Cadherin_CS"/>
</dbReference>
<dbReference type="FunFam" id="2.60.40.60:FF:000292">
    <property type="entry name" value="Cadherin-related family member 5"/>
    <property type="match status" value="1"/>
</dbReference>
<name>Q58EZ6_HUMAN</name>
<dbReference type="SUPFAM" id="SSF49313">
    <property type="entry name" value="Cadherin-like"/>
    <property type="match status" value="3"/>
</dbReference>
<keyword evidence="12" id="KW-0325">Glycoprotein</keyword>
<feature type="domain" description="Cadherin" evidence="23">
    <location>
        <begin position="355"/>
        <end position="459"/>
    </location>
</feature>
<dbReference type="CDD" id="cd11304">
    <property type="entry name" value="Cadherin_repeat"/>
    <property type="match status" value="2"/>
</dbReference>
<gene>
    <name evidence="24" type="primary">MUPCDH</name>
</gene>
<dbReference type="GO" id="GO:0016324">
    <property type="term" value="C:apical plasma membrane"/>
    <property type="evidence" value="ECO:0007669"/>
    <property type="project" value="UniProtKB-SubCell"/>
</dbReference>
<evidence type="ECO:0000256" key="16">
    <source>
        <dbReference type="ARBA" id="ARBA00063725"/>
    </source>
</evidence>
<keyword evidence="7" id="KW-0221">Differentiation</keyword>
<feature type="region of interest" description="Disordered" evidence="20">
    <location>
        <begin position="510"/>
        <end position="595"/>
    </location>
</feature>
<keyword evidence="4 21" id="KW-0812">Transmembrane</keyword>
<keyword evidence="8 19" id="KW-0106">Calcium</keyword>
<dbReference type="GO" id="GO:0031528">
    <property type="term" value="C:microvillus membrane"/>
    <property type="evidence" value="ECO:0007669"/>
    <property type="project" value="UniProtKB-SubCell"/>
</dbReference>
<keyword evidence="11 21" id="KW-0472">Membrane</keyword>
<feature type="domain" description="Cadherin" evidence="23">
    <location>
        <begin position="249"/>
        <end position="354"/>
    </location>
</feature>
<feature type="signal peptide" evidence="22">
    <location>
        <begin position="1"/>
        <end position="25"/>
    </location>
</feature>
<evidence type="ECO:0000256" key="19">
    <source>
        <dbReference type="PROSITE-ProRule" id="PRU00043"/>
    </source>
</evidence>
<proteinExistence type="evidence at transcript level"/>
<evidence type="ECO:0000256" key="9">
    <source>
        <dbReference type="ARBA" id="ARBA00022889"/>
    </source>
</evidence>
<evidence type="ECO:0000256" key="15">
    <source>
        <dbReference type="ARBA" id="ARBA00060382"/>
    </source>
</evidence>
<evidence type="ECO:0000256" key="3">
    <source>
        <dbReference type="ARBA" id="ARBA00022553"/>
    </source>
</evidence>
<organism evidence="24">
    <name type="scientific">Homo sapiens</name>
    <name type="common">Human</name>
    <dbReference type="NCBI Taxonomy" id="9606"/>
    <lineage>
        <taxon>Eukaryota</taxon>
        <taxon>Metazoa</taxon>
        <taxon>Chordata</taxon>
        <taxon>Craniata</taxon>
        <taxon>Vertebrata</taxon>
        <taxon>Euteleostomi</taxon>
        <taxon>Mammalia</taxon>
        <taxon>Eutheria</taxon>
        <taxon>Euarchontoglires</taxon>
        <taxon>Primates</taxon>
        <taxon>Haplorrhini</taxon>
        <taxon>Catarrhini</taxon>
        <taxon>Hominidae</taxon>
        <taxon>Homo</taxon>
    </lineage>
</organism>
<comment type="subcellular location">
    <subcellularLocation>
        <location evidence="1">Apical cell membrane</location>
        <topology evidence="1">Single-pass type I membrane protein</topology>
    </subcellularLocation>
    <subcellularLocation>
        <location evidence="15">Cell projection</location>
        <location evidence="15">Microvillus membrane</location>
        <topology evidence="15">Single-pass type I membrane protein</topology>
    </subcellularLocation>
</comment>
<evidence type="ECO:0000256" key="6">
    <source>
        <dbReference type="ARBA" id="ARBA00022737"/>
    </source>
</evidence>
<evidence type="ECO:0000256" key="1">
    <source>
        <dbReference type="ARBA" id="ARBA00004247"/>
    </source>
</evidence>
<feature type="domain" description="Cadherin" evidence="23">
    <location>
        <begin position="125"/>
        <end position="237"/>
    </location>
</feature>
<keyword evidence="3" id="KW-0597">Phosphoprotein</keyword>
<dbReference type="AlphaFoldDB" id="Q58EZ6"/>
<feature type="domain" description="Cadherin" evidence="23">
    <location>
        <begin position="71"/>
        <end position="124"/>
    </location>
</feature>
<evidence type="ECO:0000256" key="4">
    <source>
        <dbReference type="ARBA" id="ARBA00022692"/>
    </source>
</evidence>
<evidence type="ECO:0000256" key="8">
    <source>
        <dbReference type="ARBA" id="ARBA00022837"/>
    </source>
</evidence>
<keyword evidence="6" id="KW-0677">Repeat</keyword>
<dbReference type="GO" id="GO:0005903">
    <property type="term" value="C:brush border"/>
    <property type="evidence" value="ECO:0000314"/>
    <property type="project" value="UniProtKB"/>
</dbReference>
<dbReference type="InterPro" id="IPR015919">
    <property type="entry name" value="Cadherin-like_sf"/>
</dbReference>
<dbReference type="PROSITE" id="PS50268">
    <property type="entry name" value="CADHERIN_2"/>
    <property type="match status" value="4"/>
</dbReference>
<dbReference type="FunFam" id="2.60.40.60:FF:000261">
    <property type="entry name" value="Cadherin-related family member 5"/>
    <property type="match status" value="1"/>
</dbReference>
<keyword evidence="2" id="KW-1003">Cell membrane</keyword>
<dbReference type="ChiTaRS" id="CDHR5">
    <property type="organism name" value="human"/>
</dbReference>
<dbReference type="PeptideAtlas" id="Q58EZ6"/>
<dbReference type="DisGeNET" id="53841"/>
<dbReference type="CTD" id="53841"/>
<sequence length="651" mass="69610">MGSWALLWPPLLFTGLLVRPPGTMAQAQYCSVNKDIFEVEENTNVTEPLVDIHVPEGQEVTLGALSTPFAFRIQGNQLFLNVTPDYEEKSLLEAQLLCQSGGTLVTQLRVFVSVLDVNDNAPEFPFKTKEIRVEEDTKVNSTVIPETQLQAEDRDKDDILFYTLQEMTAGASDYFSLVSVNRPALRLDRPLDFYERPNMTFWLLVRDTPGENVEPSHTATATLVLNVVPADLRPPWFLPCTFSDGYVCIQAQYHGAVPTGHILPSPLVLRPGPIYAEDGDRGINQPIIYSIFRGNVNGTFIIHPDSGNLTVARSVPSPMTFLLLVKGQQADLARYSVTQVTVEAVAAAGSPPRFPQRLYRGTVARGAGAGVVVKDAAAPSQPLRIQAQDPEFSDLNSAITYRITNHSHFRMEGEVVLTTTTLAQAGAFYAEVEAHNTVTSGTATTVIEIQVSEQEPPSTGGGPSEDKRFSVVDMAALGGVLGALLLLALLGLAVLVHKHYGPRLKCCSGKAPEPQPQGFDNQAFLPDHKANWAPVPSPTHDPKPAEAPMPAEPAPPGPASPGGAPEPPAAARAGGSPTAVRSILTKERRPEGGYKAVWFGEDIGTEADVVVLNAPTLDVDGASDSGSGDEGEGAGRGGGPYDAPGGDDSYI</sequence>
<dbReference type="InterPro" id="IPR002126">
    <property type="entry name" value="Cadherin-like_dom"/>
</dbReference>
<dbReference type="GO" id="GO:0007156">
    <property type="term" value="P:homophilic cell adhesion via plasma membrane adhesion molecules"/>
    <property type="evidence" value="ECO:0007669"/>
    <property type="project" value="InterPro"/>
</dbReference>
<evidence type="ECO:0000256" key="2">
    <source>
        <dbReference type="ARBA" id="ARBA00022475"/>
    </source>
</evidence>
<keyword evidence="5 22" id="KW-0732">Signal</keyword>
<dbReference type="GO" id="GO:0030154">
    <property type="term" value="P:cell differentiation"/>
    <property type="evidence" value="ECO:0007669"/>
    <property type="project" value="UniProtKB-KW"/>
</dbReference>
<evidence type="ECO:0000256" key="12">
    <source>
        <dbReference type="ARBA" id="ARBA00023180"/>
    </source>
</evidence>
<dbReference type="PRINTS" id="PR00205">
    <property type="entry name" value="CADHERIN"/>
</dbReference>
<feature type="compositionally biased region" description="Pro residues" evidence="20">
    <location>
        <begin position="535"/>
        <end position="568"/>
    </location>
</feature>